<dbReference type="EMBL" id="BJXB01000022">
    <property type="protein sequence ID" value="GEM48576.1"/>
    <property type="molecule type" value="Genomic_DNA"/>
</dbReference>
<dbReference type="RefSeq" id="WP_146887767.1">
    <property type="nucleotide sequence ID" value="NZ_BJXB01000022.1"/>
</dbReference>
<dbReference type="InterPro" id="IPR022742">
    <property type="entry name" value="Hydrolase_4"/>
</dbReference>
<dbReference type="InterPro" id="IPR029058">
    <property type="entry name" value="AB_hydrolase_fold"/>
</dbReference>
<evidence type="ECO:0000259" key="1">
    <source>
        <dbReference type="Pfam" id="PF12146"/>
    </source>
</evidence>
<dbReference type="OrthoDB" id="63241at2"/>
<accession>A0A511N7X1</accession>
<dbReference type="SUPFAM" id="SSF53474">
    <property type="entry name" value="alpha/beta-Hydrolases"/>
    <property type="match status" value="1"/>
</dbReference>
<evidence type="ECO:0000313" key="3">
    <source>
        <dbReference type="Proteomes" id="UP000321306"/>
    </source>
</evidence>
<reference evidence="2 3" key="1">
    <citation type="submission" date="2019-07" db="EMBL/GenBank/DDBJ databases">
        <title>Whole genome shotgun sequence of Deinococcus cellulosilyticus NBRC 106333.</title>
        <authorList>
            <person name="Hosoyama A."/>
            <person name="Uohara A."/>
            <person name="Ohji S."/>
            <person name="Ichikawa N."/>
        </authorList>
    </citation>
    <scope>NUCLEOTIDE SEQUENCE [LARGE SCALE GENOMIC DNA]</scope>
    <source>
        <strain evidence="2 3">NBRC 106333</strain>
    </source>
</reference>
<sequence length="242" mass="26623">MKVTLFMLVLLLGSADGQKNISFPAADGQQVHGVLYANPEARAVLLLFHQSWSNHAEYAPIAPRFVKLGFVVLATDQRYGGSMYGERNLTFDAYPGVYTFEEVLPDLEGAVQWSRKAHPGKPIWLMGSSYSAALVFVVAAKHPEVKAVLAFSPAEYLRDGQAVREAARTLKQTSVFLTGMHTASEILGCQQVYDALPSRDKTMFIPHKLGTHAANILRPEMKQLGGAEVWSAVTHFVKTHLP</sequence>
<dbReference type="AlphaFoldDB" id="A0A511N7X1"/>
<keyword evidence="3" id="KW-1185">Reference proteome</keyword>
<protein>
    <recommendedName>
        <fullName evidence="1">Serine aminopeptidase S33 domain-containing protein</fullName>
    </recommendedName>
</protein>
<name>A0A511N7X1_DEIC1</name>
<comment type="caution">
    <text evidence="2">The sequence shown here is derived from an EMBL/GenBank/DDBJ whole genome shotgun (WGS) entry which is preliminary data.</text>
</comment>
<proteinExistence type="predicted"/>
<dbReference type="Gene3D" id="3.40.50.1820">
    <property type="entry name" value="alpha/beta hydrolase"/>
    <property type="match status" value="1"/>
</dbReference>
<dbReference type="Proteomes" id="UP000321306">
    <property type="component" value="Unassembled WGS sequence"/>
</dbReference>
<gene>
    <name evidence="2" type="ORF">DC3_42110</name>
</gene>
<dbReference type="Pfam" id="PF12146">
    <property type="entry name" value="Hydrolase_4"/>
    <property type="match status" value="1"/>
</dbReference>
<organism evidence="2 3">
    <name type="scientific">Deinococcus cellulosilyticus (strain DSM 18568 / NBRC 106333 / KACC 11606 / 5516J-15)</name>
    <dbReference type="NCBI Taxonomy" id="1223518"/>
    <lineage>
        <taxon>Bacteria</taxon>
        <taxon>Thermotogati</taxon>
        <taxon>Deinococcota</taxon>
        <taxon>Deinococci</taxon>
        <taxon>Deinococcales</taxon>
        <taxon>Deinococcaceae</taxon>
        <taxon>Deinococcus</taxon>
    </lineage>
</organism>
<evidence type="ECO:0000313" key="2">
    <source>
        <dbReference type="EMBL" id="GEM48576.1"/>
    </source>
</evidence>
<feature type="domain" description="Serine aminopeptidase S33" evidence="1">
    <location>
        <begin position="40"/>
        <end position="170"/>
    </location>
</feature>